<dbReference type="GO" id="GO:0016491">
    <property type="term" value="F:oxidoreductase activity"/>
    <property type="evidence" value="ECO:0007669"/>
    <property type="project" value="InterPro"/>
</dbReference>
<dbReference type="GO" id="GO:0005506">
    <property type="term" value="F:iron ion binding"/>
    <property type="evidence" value="ECO:0007669"/>
    <property type="project" value="InterPro"/>
</dbReference>
<dbReference type="GO" id="GO:0008610">
    <property type="term" value="P:lipid biosynthetic process"/>
    <property type="evidence" value="ECO:0007669"/>
    <property type="project" value="InterPro"/>
</dbReference>
<dbReference type="InterPro" id="IPR050307">
    <property type="entry name" value="Sterol_Desaturase_Related"/>
</dbReference>
<dbReference type="InterPro" id="IPR006694">
    <property type="entry name" value="Fatty_acid_hydroxylase"/>
</dbReference>
<evidence type="ECO:0000256" key="5">
    <source>
        <dbReference type="ARBA" id="ARBA00023136"/>
    </source>
</evidence>
<dbReference type="GO" id="GO:0016020">
    <property type="term" value="C:membrane"/>
    <property type="evidence" value="ECO:0007669"/>
    <property type="project" value="UniProtKB-SubCell"/>
</dbReference>
<keyword evidence="4 6" id="KW-1133">Transmembrane helix</keyword>
<comment type="subcellular location">
    <subcellularLocation>
        <location evidence="1">Membrane</location>
    </subcellularLocation>
</comment>
<comment type="similarity">
    <text evidence="2">Belongs to the sterol desaturase family.</text>
</comment>
<evidence type="ECO:0000256" key="1">
    <source>
        <dbReference type="ARBA" id="ARBA00004370"/>
    </source>
</evidence>
<dbReference type="Pfam" id="PF04116">
    <property type="entry name" value="FA_hydroxylase"/>
    <property type="match status" value="1"/>
</dbReference>
<dbReference type="Proteomes" id="UP001386955">
    <property type="component" value="Unassembled WGS sequence"/>
</dbReference>
<evidence type="ECO:0000259" key="7">
    <source>
        <dbReference type="Pfam" id="PF04116"/>
    </source>
</evidence>
<organism evidence="8 9">
    <name type="scientific">Psophocarpus tetragonolobus</name>
    <name type="common">Winged bean</name>
    <name type="synonym">Dolichos tetragonolobus</name>
    <dbReference type="NCBI Taxonomy" id="3891"/>
    <lineage>
        <taxon>Eukaryota</taxon>
        <taxon>Viridiplantae</taxon>
        <taxon>Streptophyta</taxon>
        <taxon>Embryophyta</taxon>
        <taxon>Tracheophyta</taxon>
        <taxon>Spermatophyta</taxon>
        <taxon>Magnoliopsida</taxon>
        <taxon>eudicotyledons</taxon>
        <taxon>Gunneridae</taxon>
        <taxon>Pentapetalae</taxon>
        <taxon>rosids</taxon>
        <taxon>fabids</taxon>
        <taxon>Fabales</taxon>
        <taxon>Fabaceae</taxon>
        <taxon>Papilionoideae</taxon>
        <taxon>50 kb inversion clade</taxon>
        <taxon>NPAAA clade</taxon>
        <taxon>indigoferoid/millettioid clade</taxon>
        <taxon>Phaseoleae</taxon>
        <taxon>Psophocarpus</taxon>
    </lineage>
</organism>
<sequence>MGRKELAWNWENPPVHGVVSHFENSRKIFATDDKEPAQHPPRLQITHNLLVPSLKLTRIPNQCSAAGALRVPVRMLPYGSISEAEAALGRNLTMAETVWFKYSATKSDYLLYCHNIVFLFMIFSLVPLPLVYLELKRVSFLDACKIQPKVRLPVEKIIQCYKDVMRMFFLVVGPLQLFSYPSIQLIGIRMGLPLPSGWEIFSQLLVYFLIEDYTNYWIHRFLHYDWGYETIHHIHHEYSAPIGFAAPYGHWAEILILGIPSFLGPAMVPGHIITFWLWIALRQIEAIDTHSGYDLPWSITKYIPFYGGAEYHDYHHYVGRQSQSNFASVFTYCDYIYGTDKGYKYQKKILQKLKEELANGGEQKGGSYKTQEYKSD</sequence>
<accession>A0AAN9S5Z2</accession>
<keyword evidence="9" id="KW-1185">Reference proteome</keyword>
<dbReference type="EMBL" id="JAYMYS010000006">
    <property type="protein sequence ID" value="KAK7389261.1"/>
    <property type="molecule type" value="Genomic_DNA"/>
</dbReference>
<evidence type="ECO:0000256" key="2">
    <source>
        <dbReference type="ARBA" id="ARBA00009324"/>
    </source>
</evidence>
<dbReference type="PANTHER" id="PTHR11863">
    <property type="entry name" value="STEROL DESATURASE"/>
    <property type="match status" value="1"/>
</dbReference>
<proteinExistence type="inferred from homology"/>
<comment type="caution">
    <text evidence="8">The sequence shown here is derived from an EMBL/GenBank/DDBJ whole genome shotgun (WGS) entry which is preliminary data.</text>
</comment>
<keyword evidence="5 6" id="KW-0472">Membrane</keyword>
<evidence type="ECO:0000256" key="6">
    <source>
        <dbReference type="SAM" id="Phobius"/>
    </source>
</evidence>
<evidence type="ECO:0000256" key="3">
    <source>
        <dbReference type="ARBA" id="ARBA00022692"/>
    </source>
</evidence>
<feature type="domain" description="Fatty acid hydroxylase" evidence="7">
    <location>
        <begin position="205"/>
        <end position="339"/>
    </location>
</feature>
<name>A0AAN9S5Z2_PSOTE</name>
<evidence type="ECO:0000313" key="8">
    <source>
        <dbReference type="EMBL" id="KAK7389261.1"/>
    </source>
</evidence>
<dbReference type="AlphaFoldDB" id="A0AAN9S5Z2"/>
<evidence type="ECO:0000313" key="9">
    <source>
        <dbReference type="Proteomes" id="UP001386955"/>
    </source>
</evidence>
<gene>
    <name evidence="8" type="ORF">VNO78_24107</name>
</gene>
<feature type="transmembrane region" description="Helical" evidence="6">
    <location>
        <begin position="109"/>
        <end position="133"/>
    </location>
</feature>
<protein>
    <recommendedName>
        <fullName evidence="7">Fatty acid hydroxylase domain-containing protein</fullName>
    </recommendedName>
</protein>
<evidence type="ECO:0000256" key="4">
    <source>
        <dbReference type="ARBA" id="ARBA00022989"/>
    </source>
</evidence>
<keyword evidence="3 6" id="KW-0812">Transmembrane</keyword>
<reference evidence="8 9" key="1">
    <citation type="submission" date="2024-01" db="EMBL/GenBank/DDBJ databases">
        <title>The genomes of 5 underutilized Papilionoideae crops provide insights into root nodulation and disease resistanc.</title>
        <authorList>
            <person name="Jiang F."/>
        </authorList>
    </citation>
    <scope>NUCLEOTIDE SEQUENCE [LARGE SCALE GENOMIC DNA]</scope>
    <source>
        <strain evidence="8">DUOXIRENSHENG_FW03</strain>
        <tissue evidence="8">Leaves</tissue>
    </source>
</reference>